<gene>
    <name evidence="6" type="ORF">HMPREF9336_00458</name>
</gene>
<evidence type="ECO:0000313" key="7">
    <source>
        <dbReference type="Proteomes" id="UP000004816"/>
    </source>
</evidence>
<evidence type="ECO:0000256" key="2">
    <source>
        <dbReference type="ARBA" id="ARBA00006411"/>
    </source>
</evidence>
<evidence type="ECO:0000256" key="5">
    <source>
        <dbReference type="SAM" id="MobiDB-lite"/>
    </source>
</evidence>
<dbReference type="RefSeq" id="WP_007467420.1">
    <property type="nucleotide sequence ID" value="NZ_KI391954.1"/>
</dbReference>
<evidence type="ECO:0000256" key="1">
    <source>
        <dbReference type="ARBA" id="ARBA00004496"/>
    </source>
</evidence>
<organism evidence="6 7">
    <name type="scientific">Segniliparus rugosus (strain ATCC BAA-974 / DSM 45345 / CCUG 50838 / CIP 108380 / JCM 13579 / CDC 945)</name>
    <dbReference type="NCBI Taxonomy" id="679197"/>
    <lineage>
        <taxon>Bacteria</taxon>
        <taxon>Bacillati</taxon>
        <taxon>Actinomycetota</taxon>
        <taxon>Actinomycetes</taxon>
        <taxon>Mycobacteriales</taxon>
        <taxon>Segniliparaceae</taxon>
        <taxon>Segniliparus</taxon>
    </lineage>
</organism>
<proteinExistence type="inferred from homology"/>
<dbReference type="Proteomes" id="UP000004816">
    <property type="component" value="Unassembled WGS sequence"/>
</dbReference>
<name>E5XLT9_SEGRC</name>
<evidence type="ECO:0008006" key="8">
    <source>
        <dbReference type="Google" id="ProtNLM"/>
    </source>
</evidence>
<comment type="similarity">
    <text evidence="2">Belongs to the EspG family.</text>
</comment>
<reference evidence="6 7" key="1">
    <citation type="journal article" date="2011" name="Stand. Genomic Sci.">
        <title>High quality draft genome sequence of Segniliparus rugosus CDC 945(T)= (ATCC BAA-974(T)).</title>
        <authorList>
            <person name="Earl A.M."/>
            <person name="Desjardins C.A."/>
            <person name="Fitzgerald M.G."/>
            <person name="Arachchi H.M."/>
            <person name="Zeng Q."/>
            <person name="Mehta T."/>
            <person name="Griggs A."/>
            <person name="Birren B.W."/>
            <person name="Toney N.C."/>
            <person name="Carr J."/>
            <person name="Posey J."/>
            <person name="Butler W.R."/>
        </authorList>
    </citation>
    <scope>NUCLEOTIDE SEQUENCE [LARGE SCALE GENOMIC DNA]</scope>
    <source>
        <strain evidence="7">ATCC BAA-974 / DSM 45345 / CCUG 50838 / CIP 108380 / JCM 13579 / CDC 945</strain>
    </source>
</reference>
<evidence type="ECO:0000256" key="3">
    <source>
        <dbReference type="ARBA" id="ARBA00022490"/>
    </source>
</evidence>
<evidence type="ECO:0000256" key="4">
    <source>
        <dbReference type="ARBA" id="ARBA00023186"/>
    </source>
</evidence>
<accession>E5XLT9</accession>
<dbReference type="EMBL" id="ACZI02000003">
    <property type="protein sequence ID" value="EFV14685.1"/>
    <property type="molecule type" value="Genomic_DNA"/>
</dbReference>
<dbReference type="eggNOG" id="ENOG5030P1E">
    <property type="taxonomic scope" value="Bacteria"/>
</dbReference>
<keyword evidence="3" id="KW-0963">Cytoplasm</keyword>
<dbReference type="HOGENOM" id="CLU_073321_0_0_11"/>
<keyword evidence="7" id="KW-1185">Reference proteome</keyword>
<evidence type="ECO:0000313" key="6">
    <source>
        <dbReference type="EMBL" id="EFV14685.1"/>
    </source>
</evidence>
<feature type="region of interest" description="Disordered" evidence="5">
    <location>
        <begin position="1"/>
        <end position="24"/>
    </location>
</feature>
<keyword evidence="4" id="KW-0143">Chaperone</keyword>
<dbReference type="STRING" id="679197.HMPREF9336_00458"/>
<protein>
    <recommendedName>
        <fullName evidence="8">ESX secretion-associated protein EspG</fullName>
    </recommendedName>
</protein>
<dbReference type="InterPro" id="IPR025734">
    <property type="entry name" value="EspG"/>
</dbReference>
<comment type="subcellular location">
    <subcellularLocation>
        <location evidence="1">Cytoplasm</location>
    </subcellularLocation>
</comment>
<dbReference type="OrthoDB" id="4631918at2"/>
<dbReference type="AlphaFoldDB" id="E5XLT9"/>
<comment type="caution">
    <text evidence="6">The sequence shown here is derived from an EMBL/GenBank/DDBJ whole genome shotgun (WGS) entry which is preliminary data.</text>
</comment>
<dbReference type="Pfam" id="PF14011">
    <property type="entry name" value="ESX-1_EspG"/>
    <property type="match status" value="1"/>
</dbReference>
<sequence>MADSPPQPQRAAGGSPKSSTASGAPDAVELTAAQAWFIADQIGAGEYPWSLAITQPFGSPLVADKIADELRQELAALGVIGKDGEIDQRVATWVRTVCAARRCFEARTVRGGVPALDARSNQLRTLVAQQDGLTVVAMRAGALVTFTQLGAPHPRTLASVLTAGLPGAEPAKFRQFALPTSDGAKADERLRAGVSADAVLAGLGIPEEASAALRAMFAGPRSYVEISFRSKPGSAENIGIGVLDTVAGRVLVAPSRAPDGQWVSTFSPGTAAAVAAALAALAEETGLAQEPESAAWSPRDIRDR</sequence>